<dbReference type="Gene3D" id="3.40.50.300">
    <property type="entry name" value="P-loop containing nucleotide triphosphate hydrolases"/>
    <property type="match status" value="1"/>
</dbReference>
<evidence type="ECO:0008006" key="3">
    <source>
        <dbReference type="Google" id="ProtNLM"/>
    </source>
</evidence>
<dbReference type="Proteomes" id="UP000190675">
    <property type="component" value="Chromosome I"/>
</dbReference>
<organism evidence="1 2">
    <name type="scientific">Bradyrhizobium erythrophlei</name>
    <dbReference type="NCBI Taxonomy" id="1437360"/>
    <lineage>
        <taxon>Bacteria</taxon>
        <taxon>Pseudomonadati</taxon>
        <taxon>Pseudomonadota</taxon>
        <taxon>Alphaproteobacteria</taxon>
        <taxon>Hyphomicrobiales</taxon>
        <taxon>Nitrobacteraceae</taxon>
        <taxon>Bradyrhizobium</taxon>
    </lineage>
</organism>
<name>A0A1M5KKX3_9BRAD</name>
<accession>A0A1M5KKX3</accession>
<protein>
    <recommendedName>
        <fullName evidence="3">Phage terminase-like protein, large subunit, contains N-terminal HTH domain</fullName>
    </recommendedName>
</protein>
<dbReference type="InterPro" id="IPR027417">
    <property type="entry name" value="P-loop_NTPase"/>
</dbReference>
<dbReference type="EMBL" id="LT670818">
    <property type="protein sequence ID" value="SHG53484.1"/>
    <property type="molecule type" value="Genomic_DNA"/>
</dbReference>
<sequence length="507" mass="56066">MKALTTLLDAIGDRQLFSSWFKKRSSWENWFTFIAALFALPMTPQQLATYQQCTGREAPPDKPITEVWLAIGRRGGKSFILALIAVFLACFREYRQHLIAGERGTIIIIAQDRKAARTIFRYVKGLLTGVPMLARMIEHERADSFDLTNRITIEIQTASFRATRGYTLVAALCDEIAFWRSDESANPDKEILQAIRPATATIPNAMLLCASSPYARRGAMWDAYRKHYGKDSPVLFWKAPTRTMNPSVPQSFIDAAYEDDAASATAEYGAEFRTDLESFISREVVDAAVCLGRHELPPRDGVPYVAFVDPSGGSGTDSMTLAIAHMEGDRAILDCVRERKPHFSTDDAAREFADTIKTYGIASCQGDRYAGDWPRQGFAVHGVDYQFTTLTPKAIIYLNLLPMLNSKRVELLELATVTGQLCSLERQTGRGRDIIDHPSGGHDDIIDAVAGALVAAAQRQAQEVPIVAPIICGGPHDTPIPGQQLSTTEKFYRYYNGGGGGQWWGPV</sequence>
<reference evidence="1 2" key="1">
    <citation type="submission" date="2016-11" db="EMBL/GenBank/DDBJ databases">
        <authorList>
            <person name="Jaros S."/>
            <person name="Januszkiewicz K."/>
            <person name="Wedrychowicz H."/>
        </authorList>
    </citation>
    <scope>NUCLEOTIDE SEQUENCE [LARGE SCALE GENOMIC DNA]</scope>
    <source>
        <strain evidence="1 2">GAS242</strain>
    </source>
</reference>
<proteinExistence type="predicted"/>
<evidence type="ECO:0000313" key="2">
    <source>
        <dbReference type="Proteomes" id="UP000190675"/>
    </source>
</evidence>
<gene>
    <name evidence="1" type="ORF">SAMN05444169_2927</name>
</gene>
<dbReference type="Gene3D" id="3.30.420.240">
    <property type="match status" value="1"/>
</dbReference>
<dbReference type="AlphaFoldDB" id="A0A1M5KKX3"/>
<evidence type="ECO:0000313" key="1">
    <source>
        <dbReference type="EMBL" id="SHG53484.1"/>
    </source>
</evidence>